<keyword evidence="1" id="KW-1133">Transmembrane helix</keyword>
<evidence type="ECO:0000256" key="1">
    <source>
        <dbReference type="SAM" id="Phobius"/>
    </source>
</evidence>
<gene>
    <name evidence="3" type="ORF">ABL78_2535</name>
</gene>
<keyword evidence="4" id="KW-1185">Reference proteome</keyword>
<dbReference type="VEuPathDB" id="TriTrypDB:Lsey_0053_0130"/>
<proteinExistence type="predicted"/>
<dbReference type="Gene3D" id="1.20.144.10">
    <property type="entry name" value="Phosphatidic acid phosphatase type 2/haloperoxidase"/>
    <property type="match status" value="1"/>
</dbReference>
<reference evidence="3 4" key="1">
    <citation type="journal article" date="2015" name="PLoS Pathog.">
        <title>Leptomonas seymouri: Adaptations to the Dixenous Life Cycle Analyzed by Genome Sequencing, Transcriptome Profiling and Co-infection with Leishmania donovani.</title>
        <authorList>
            <person name="Kraeva N."/>
            <person name="Butenko A."/>
            <person name="Hlavacova J."/>
            <person name="Kostygov A."/>
            <person name="Myskova J."/>
            <person name="Grybchuk D."/>
            <person name="Lestinova T."/>
            <person name="Votypka J."/>
            <person name="Volf P."/>
            <person name="Opperdoes F."/>
            <person name="Flegontov P."/>
            <person name="Lukes J."/>
            <person name="Yurchenko V."/>
        </authorList>
    </citation>
    <scope>NUCLEOTIDE SEQUENCE [LARGE SCALE GENOMIC DNA]</scope>
    <source>
        <strain evidence="3 4">ATCC 30220</strain>
    </source>
</reference>
<dbReference type="InterPro" id="IPR000326">
    <property type="entry name" value="PAP2/HPO"/>
</dbReference>
<feature type="transmembrane region" description="Helical" evidence="1">
    <location>
        <begin position="198"/>
        <end position="216"/>
    </location>
</feature>
<name>A0A0N1I7E3_LEPSE</name>
<feature type="transmembrane region" description="Helical" evidence="1">
    <location>
        <begin position="155"/>
        <end position="178"/>
    </location>
</feature>
<dbReference type="EMBL" id="LJSK01000053">
    <property type="protein sequence ID" value="KPI88360.1"/>
    <property type="molecule type" value="Genomic_DNA"/>
</dbReference>
<dbReference type="InterPro" id="IPR036938">
    <property type="entry name" value="PAP2/HPO_sf"/>
</dbReference>
<dbReference type="OrthoDB" id="302705at2759"/>
<evidence type="ECO:0000259" key="2">
    <source>
        <dbReference type="Pfam" id="PF01569"/>
    </source>
</evidence>
<organism evidence="3 4">
    <name type="scientific">Leptomonas seymouri</name>
    <dbReference type="NCBI Taxonomy" id="5684"/>
    <lineage>
        <taxon>Eukaryota</taxon>
        <taxon>Discoba</taxon>
        <taxon>Euglenozoa</taxon>
        <taxon>Kinetoplastea</taxon>
        <taxon>Metakinetoplastina</taxon>
        <taxon>Trypanosomatida</taxon>
        <taxon>Trypanosomatidae</taxon>
        <taxon>Leishmaniinae</taxon>
        <taxon>Leptomonas</taxon>
    </lineage>
</organism>
<dbReference type="SUPFAM" id="SSF48317">
    <property type="entry name" value="Acid phosphatase/Vanadium-dependent haloperoxidase"/>
    <property type="match status" value="1"/>
</dbReference>
<keyword evidence="1" id="KW-0812">Transmembrane</keyword>
<sequence>MPLLSRIDYILDQSCCLIVASAVMIIDVYRVFNYTKSICVPVFIANACITAGLSKVLKRCINHSRPPGARKSSPGMPSNHATVLSFLSVCAVFALQICVESTPVPGLTRNNAWRLFPVPAVPDIPASWVKPLQALLIVYSLYLTRLRVVQGHHTVAQVVVGYLFGTGCAVLCLTANYARYGGKQPGGRVDELSFLMKTVVVAASSLVVLIAARSVFRSAMRGREFASSLKGL</sequence>
<keyword evidence="1" id="KW-0472">Membrane</keyword>
<comment type="caution">
    <text evidence="3">The sequence shown here is derived from an EMBL/GenBank/DDBJ whole genome shotgun (WGS) entry which is preliminary data.</text>
</comment>
<evidence type="ECO:0000313" key="3">
    <source>
        <dbReference type="EMBL" id="KPI88360.1"/>
    </source>
</evidence>
<feature type="transmembrane region" description="Helical" evidence="1">
    <location>
        <begin position="9"/>
        <end position="32"/>
    </location>
</feature>
<dbReference type="OMA" id="QGHHTVA"/>
<evidence type="ECO:0000313" key="4">
    <source>
        <dbReference type="Proteomes" id="UP000038009"/>
    </source>
</evidence>
<protein>
    <recommendedName>
        <fullName evidence="2">Phosphatidic acid phosphatase type 2/haloperoxidase domain-containing protein</fullName>
    </recommendedName>
</protein>
<dbReference type="Proteomes" id="UP000038009">
    <property type="component" value="Unassembled WGS sequence"/>
</dbReference>
<dbReference type="AlphaFoldDB" id="A0A0N1I7E3"/>
<feature type="domain" description="Phosphatidic acid phosphatase type 2/haloperoxidase" evidence="2">
    <location>
        <begin position="63"/>
        <end position="177"/>
    </location>
</feature>
<accession>A0A0N1I7E3</accession>
<dbReference type="Pfam" id="PF01569">
    <property type="entry name" value="PAP2"/>
    <property type="match status" value="1"/>
</dbReference>